<evidence type="ECO:0008006" key="2">
    <source>
        <dbReference type="Google" id="ProtNLM"/>
    </source>
</evidence>
<feature type="non-terminal residue" evidence="1">
    <location>
        <position position="1"/>
    </location>
</feature>
<gene>
    <name evidence="1" type="ORF">S01H4_07520</name>
</gene>
<evidence type="ECO:0000313" key="1">
    <source>
        <dbReference type="EMBL" id="GAG62357.1"/>
    </source>
</evidence>
<organism evidence="1">
    <name type="scientific">marine sediment metagenome</name>
    <dbReference type="NCBI Taxonomy" id="412755"/>
    <lineage>
        <taxon>unclassified sequences</taxon>
        <taxon>metagenomes</taxon>
        <taxon>ecological metagenomes</taxon>
    </lineage>
</organism>
<comment type="caution">
    <text evidence="1">The sequence shown here is derived from an EMBL/GenBank/DDBJ whole genome shotgun (WGS) entry which is preliminary data.</text>
</comment>
<dbReference type="InterPro" id="IPR029063">
    <property type="entry name" value="SAM-dependent_MTases_sf"/>
</dbReference>
<reference evidence="1" key="1">
    <citation type="journal article" date="2014" name="Front. Microbiol.">
        <title>High frequency of phylogenetically diverse reductive dehalogenase-homologous genes in deep subseafloor sedimentary metagenomes.</title>
        <authorList>
            <person name="Kawai M."/>
            <person name="Futagami T."/>
            <person name="Toyoda A."/>
            <person name="Takaki Y."/>
            <person name="Nishi S."/>
            <person name="Hori S."/>
            <person name="Arai W."/>
            <person name="Tsubouchi T."/>
            <person name="Morono Y."/>
            <person name="Uchiyama I."/>
            <person name="Ito T."/>
            <person name="Fujiyama A."/>
            <person name="Inagaki F."/>
            <person name="Takami H."/>
        </authorList>
    </citation>
    <scope>NUCLEOTIDE SEQUENCE</scope>
    <source>
        <strain evidence="1">Expedition CK06-06</strain>
    </source>
</reference>
<protein>
    <recommendedName>
        <fullName evidence="2">DNA methylase N-4/N-6 domain-containing protein</fullName>
    </recommendedName>
</protein>
<dbReference type="SUPFAM" id="SSF53335">
    <property type="entry name" value="S-adenosyl-L-methionine-dependent methyltransferases"/>
    <property type="match status" value="1"/>
</dbReference>
<dbReference type="EMBL" id="BART01002470">
    <property type="protein sequence ID" value="GAG62357.1"/>
    <property type="molecule type" value="Genomic_DNA"/>
</dbReference>
<sequence length="127" mass="14884">KIFKNYLSRSIRSARLTYHFKLTRASEPVYEPYICRKHKNKICAPTTTLLPFIKKYSVDTVKRLSEFAKIRKKQPFEIIHGDSREINFNLILENKFQGQKIDGIICSPPYVGLIEIEIEESSSNRTF</sequence>
<name>X0ZWR0_9ZZZZ</name>
<dbReference type="AlphaFoldDB" id="X0ZWR0"/>
<accession>X0ZWR0</accession>
<proteinExistence type="predicted"/>